<keyword evidence="7" id="KW-1185">Reference proteome</keyword>
<dbReference type="GO" id="GO:0046983">
    <property type="term" value="F:protein dimerization activity"/>
    <property type="evidence" value="ECO:0007669"/>
    <property type="project" value="InterPro"/>
</dbReference>
<dbReference type="OrthoDB" id="1890947at2759"/>
<proteinExistence type="predicted"/>
<dbReference type="EMBL" id="JAJAGQ010000010">
    <property type="protein sequence ID" value="KAJ8550914.1"/>
    <property type="molecule type" value="Genomic_DNA"/>
</dbReference>
<keyword evidence="4" id="KW-0539">Nucleus</keyword>
<dbReference type="AlphaFoldDB" id="A0A9Q1RCW9"/>
<accession>A0A9Q1RCW9</accession>
<dbReference type="Proteomes" id="UP001152561">
    <property type="component" value="Unassembled WGS sequence"/>
</dbReference>
<comment type="subcellular location">
    <subcellularLocation>
        <location evidence="1">Nucleus</location>
    </subcellularLocation>
</comment>
<feature type="coiled-coil region" evidence="5">
    <location>
        <begin position="175"/>
        <end position="202"/>
    </location>
</feature>
<protein>
    <submittedName>
        <fullName evidence="6">Uncharacterized protein</fullName>
    </submittedName>
</protein>
<evidence type="ECO:0000256" key="2">
    <source>
        <dbReference type="ARBA" id="ARBA00023015"/>
    </source>
</evidence>
<keyword evidence="5" id="KW-0175">Coiled coil</keyword>
<sequence>MERALEWLRPLVDSKNWEYCVVWKLGDDPSRDSQVQHPIRTKTCEALAHFPLSISLYSGYWINHAEISNSNELKGILVLIPVAGGLVELYNSKLLLCSSPAIYYKFTSSAPHISQVSSTGSIPSNELTLCHSPSDHRSLNVPLSQSTEGYFVCNGNLSRIEMDKVAILGDAIDYINELQEKVKLYQAELNEIESDVTNNEIEADFTNDKTAEVVLSDMREMSKVTEPTNEKTQISTNTTERTRMEVLEVA</sequence>
<organism evidence="6 7">
    <name type="scientific">Anisodus acutangulus</name>
    <dbReference type="NCBI Taxonomy" id="402998"/>
    <lineage>
        <taxon>Eukaryota</taxon>
        <taxon>Viridiplantae</taxon>
        <taxon>Streptophyta</taxon>
        <taxon>Embryophyta</taxon>
        <taxon>Tracheophyta</taxon>
        <taxon>Spermatophyta</taxon>
        <taxon>Magnoliopsida</taxon>
        <taxon>eudicotyledons</taxon>
        <taxon>Gunneridae</taxon>
        <taxon>Pentapetalae</taxon>
        <taxon>asterids</taxon>
        <taxon>lamiids</taxon>
        <taxon>Solanales</taxon>
        <taxon>Solanaceae</taxon>
        <taxon>Solanoideae</taxon>
        <taxon>Hyoscyameae</taxon>
        <taxon>Anisodus</taxon>
    </lineage>
</organism>
<evidence type="ECO:0000256" key="5">
    <source>
        <dbReference type="SAM" id="Coils"/>
    </source>
</evidence>
<name>A0A9Q1RCW9_9SOLA</name>
<dbReference type="InterPro" id="IPR036638">
    <property type="entry name" value="HLH_DNA-bd_sf"/>
</dbReference>
<evidence type="ECO:0000256" key="1">
    <source>
        <dbReference type="ARBA" id="ARBA00004123"/>
    </source>
</evidence>
<evidence type="ECO:0000313" key="6">
    <source>
        <dbReference type="EMBL" id="KAJ8550914.1"/>
    </source>
</evidence>
<evidence type="ECO:0000313" key="7">
    <source>
        <dbReference type="Proteomes" id="UP001152561"/>
    </source>
</evidence>
<reference evidence="7" key="1">
    <citation type="journal article" date="2023" name="Proc. Natl. Acad. Sci. U.S.A.">
        <title>Genomic and structural basis for evolution of tropane alkaloid biosynthesis.</title>
        <authorList>
            <person name="Wanga Y.-J."/>
            <person name="Taina T."/>
            <person name="Yua J.-Y."/>
            <person name="Lia J."/>
            <person name="Xua B."/>
            <person name="Chenc J."/>
            <person name="D'Auriad J.C."/>
            <person name="Huanga J.-P."/>
            <person name="Huanga S.-X."/>
        </authorList>
    </citation>
    <scope>NUCLEOTIDE SEQUENCE [LARGE SCALE GENOMIC DNA]</scope>
    <source>
        <strain evidence="7">cv. KIB-2019</strain>
    </source>
</reference>
<evidence type="ECO:0000256" key="4">
    <source>
        <dbReference type="ARBA" id="ARBA00023242"/>
    </source>
</evidence>
<evidence type="ECO:0000256" key="3">
    <source>
        <dbReference type="ARBA" id="ARBA00023163"/>
    </source>
</evidence>
<dbReference type="Gene3D" id="4.10.280.10">
    <property type="entry name" value="Helix-loop-helix DNA-binding domain"/>
    <property type="match status" value="1"/>
</dbReference>
<dbReference type="GO" id="GO:0005634">
    <property type="term" value="C:nucleus"/>
    <property type="evidence" value="ECO:0007669"/>
    <property type="project" value="UniProtKB-SubCell"/>
</dbReference>
<keyword evidence="3" id="KW-0804">Transcription</keyword>
<gene>
    <name evidence="6" type="ORF">K7X08_000284</name>
</gene>
<comment type="caution">
    <text evidence="6">The sequence shown here is derived from an EMBL/GenBank/DDBJ whole genome shotgun (WGS) entry which is preliminary data.</text>
</comment>
<dbReference type="SUPFAM" id="SSF47459">
    <property type="entry name" value="HLH, helix-loop-helix DNA-binding domain"/>
    <property type="match status" value="1"/>
</dbReference>
<keyword evidence="2" id="KW-0805">Transcription regulation</keyword>